<gene>
    <name evidence="1" type="ORF">QUW28_09705</name>
</gene>
<accession>A0ABT7VBA2</accession>
<protein>
    <recommendedName>
        <fullName evidence="3">DUF1837 domain-containing protein</fullName>
    </recommendedName>
</protein>
<evidence type="ECO:0008006" key="3">
    <source>
        <dbReference type="Google" id="ProtNLM"/>
    </source>
</evidence>
<dbReference type="Proteomes" id="UP001529421">
    <property type="component" value="Unassembled WGS sequence"/>
</dbReference>
<dbReference type="EMBL" id="JAUDDZ010000019">
    <property type="protein sequence ID" value="MDM8275761.1"/>
    <property type="molecule type" value="Genomic_DNA"/>
</dbReference>
<evidence type="ECO:0000313" key="1">
    <source>
        <dbReference type="EMBL" id="MDM8275761.1"/>
    </source>
</evidence>
<proteinExistence type="predicted"/>
<comment type="caution">
    <text evidence="1">The sequence shown here is derived from an EMBL/GenBank/DDBJ whole genome shotgun (WGS) entry which is preliminary data.</text>
</comment>
<organism evidence="1 2">
    <name type="scientific">Enorma phocaeensis</name>
    <dbReference type="NCBI Taxonomy" id="1871019"/>
    <lineage>
        <taxon>Bacteria</taxon>
        <taxon>Bacillati</taxon>
        <taxon>Actinomycetota</taxon>
        <taxon>Coriobacteriia</taxon>
        <taxon>Coriobacteriales</taxon>
        <taxon>Coriobacteriaceae</taxon>
        <taxon>Enorma</taxon>
    </lineage>
</organism>
<reference evidence="2" key="1">
    <citation type="submission" date="2023-06" db="EMBL/GenBank/DDBJ databases">
        <title>Identification and characterization of horizontal gene transfer across gut microbiota members of farm animals based on homology search.</title>
        <authorList>
            <person name="Zeman M."/>
            <person name="Kubasova T."/>
            <person name="Jahodarova E."/>
            <person name="Nykrynova M."/>
            <person name="Rychlik I."/>
        </authorList>
    </citation>
    <scope>NUCLEOTIDE SEQUENCE [LARGE SCALE GENOMIC DNA]</scope>
    <source>
        <strain evidence="2">154_Feed</strain>
    </source>
</reference>
<evidence type="ECO:0000313" key="2">
    <source>
        <dbReference type="Proteomes" id="UP001529421"/>
    </source>
</evidence>
<keyword evidence="2" id="KW-1185">Reference proteome</keyword>
<sequence>MDRPDLLMQRLPPSTIVSGFVSGIKVGNYEAYLRELLNNSSHFMKLGGSPFVAPESEDRGQCDAISQHYELDFKLLVSQTEMQAASILTPQPFVEAAGVTFFAECKNPDGRITVTRIHAALRGLSMNELENTRLGLAEKSLASKDIAQILAVSEVKKNVLFLFPYDLSFNNPIKRTDAVKIIGDALAGDFGNLFLYRNKHAAGFDTFLTVKHLNEFLVFRGEQDWLKFIEPIPVSKMPAYAALNQYGSMWS</sequence>
<name>A0ABT7VBA2_9ACTN</name>
<dbReference type="RefSeq" id="WP_289546001.1">
    <property type="nucleotide sequence ID" value="NZ_JAUDDZ010000019.1"/>
</dbReference>